<dbReference type="PANTHER" id="PTHR11905">
    <property type="entry name" value="ADAM A DISINTEGRIN AND METALLOPROTEASE DOMAIN"/>
    <property type="match status" value="1"/>
</dbReference>
<keyword evidence="1" id="KW-1015">Disulfide bond</keyword>
<evidence type="ECO:0000259" key="3">
    <source>
        <dbReference type="PROSITE" id="PS50215"/>
    </source>
</evidence>
<comment type="caution">
    <text evidence="2">Lacks conserved residue(s) required for the propagation of feature annotation.</text>
</comment>
<sequence length="290" mass="33227">MTLNYLFYTLERLQSFLSHNNNMCCISTESHGPEFGDGKDYEVVQPVRLHTVRKRQRVSVPHVRDVIQLQLHAAMFSKPYGFNFDCKSGSATSCPYQDHCYYHGRIVNDSESSVSISTCDGLRGYFRTSAQRYLIEPLSGDDEGDHAVTTFNEKNFTPAVCGVTNTTWSDDYEPPTGRSRSRSAGISIVQQQKYIELFLVADNREVRYRSFQRELFCIFLHTFLVNDMSRLAYKPLRTFIALVGLEVWSNGDLITVTPPAGANLDAFRTWRNTELVKRKKHDNAHLIRSE</sequence>
<dbReference type="GeneTree" id="ENSGT00940000156716"/>
<dbReference type="Gene3D" id="3.40.390.10">
    <property type="entry name" value="Collagenase (Catalytic Domain)"/>
    <property type="match status" value="1"/>
</dbReference>
<dbReference type="SUPFAM" id="SSF55486">
    <property type="entry name" value="Metalloproteases ('zincins'), catalytic domain"/>
    <property type="match status" value="1"/>
</dbReference>
<evidence type="ECO:0000256" key="2">
    <source>
        <dbReference type="PROSITE-ProRule" id="PRU00276"/>
    </source>
</evidence>
<dbReference type="InterPro" id="IPR001590">
    <property type="entry name" value="Peptidase_M12B"/>
</dbReference>
<keyword evidence="5" id="KW-1185">Reference proteome</keyword>
<protein>
    <recommendedName>
        <fullName evidence="3">Peptidase M12B domain-containing protein</fullName>
    </recommendedName>
</protein>
<name>A0A3Q1ELI8_9TELE</name>
<accession>A0A3Q1ELI8</accession>
<evidence type="ECO:0000256" key="1">
    <source>
        <dbReference type="ARBA" id="ARBA00023157"/>
    </source>
</evidence>
<dbReference type="PROSITE" id="PS50215">
    <property type="entry name" value="ADAM_MEPRO"/>
    <property type="match status" value="1"/>
</dbReference>
<dbReference type="GO" id="GO:0004222">
    <property type="term" value="F:metalloendopeptidase activity"/>
    <property type="evidence" value="ECO:0007669"/>
    <property type="project" value="InterPro"/>
</dbReference>
<dbReference type="AlphaFoldDB" id="A0A3Q1ELI8"/>
<dbReference type="Ensembl" id="ENSAPOT00000008418.1">
    <property type="protein sequence ID" value="ENSAPOP00000005396.1"/>
    <property type="gene ID" value="ENSAPOG00000007097.1"/>
</dbReference>
<evidence type="ECO:0000313" key="4">
    <source>
        <dbReference type="Ensembl" id="ENSAPOP00000005396.1"/>
    </source>
</evidence>
<evidence type="ECO:0000313" key="5">
    <source>
        <dbReference type="Proteomes" id="UP000257200"/>
    </source>
</evidence>
<dbReference type="GO" id="GO:0006508">
    <property type="term" value="P:proteolysis"/>
    <property type="evidence" value="ECO:0007669"/>
    <property type="project" value="InterPro"/>
</dbReference>
<dbReference type="InterPro" id="IPR024079">
    <property type="entry name" value="MetalloPept_cat_dom_sf"/>
</dbReference>
<dbReference type="Pfam" id="PF01421">
    <property type="entry name" value="Reprolysin"/>
    <property type="match status" value="1"/>
</dbReference>
<organism evidence="4 5">
    <name type="scientific">Acanthochromis polyacanthus</name>
    <name type="common">spiny chromis</name>
    <dbReference type="NCBI Taxonomy" id="80966"/>
    <lineage>
        <taxon>Eukaryota</taxon>
        <taxon>Metazoa</taxon>
        <taxon>Chordata</taxon>
        <taxon>Craniata</taxon>
        <taxon>Vertebrata</taxon>
        <taxon>Euteleostomi</taxon>
        <taxon>Actinopterygii</taxon>
        <taxon>Neopterygii</taxon>
        <taxon>Teleostei</taxon>
        <taxon>Neoteleostei</taxon>
        <taxon>Acanthomorphata</taxon>
        <taxon>Ovalentaria</taxon>
        <taxon>Pomacentridae</taxon>
        <taxon>Acanthochromis</taxon>
    </lineage>
</organism>
<dbReference type="PANTHER" id="PTHR11905:SF32">
    <property type="entry name" value="DISINTEGRIN AND METALLOPROTEINASE DOMAIN-CONTAINING PROTEIN 28"/>
    <property type="match status" value="1"/>
</dbReference>
<reference evidence="4" key="1">
    <citation type="submission" date="2025-08" db="UniProtKB">
        <authorList>
            <consortium name="Ensembl"/>
        </authorList>
    </citation>
    <scope>IDENTIFICATION</scope>
</reference>
<reference evidence="4" key="2">
    <citation type="submission" date="2025-09" db="UniProtKB">
        <authorList>
            <consortium name="Ensembl"/>
        </authorList>
    </citation>
    <scope>IDENTIFICATION</scope>
</reference>
<dbReference type="GO" id="GO:0005886">
    <property type="term" value="C:plasma membrane"/>
    <property type="evidence" value="ECO:0007669"/>
    <property type="project" value="TreeGrafter"/>
</dbReference>
<dbReference type="STRING" id="80966.ENSAPOP00000005396"/>
<dbReference type="InParanoid" id="A0A3Q1ELI8"/>
<proteinExistence type="predicted"/>
<dbReference type="Proteomes" id="UP000257200">
    <property type="component" value="Unplaced"/>
</dbReference>
<feature type="domain" description="Peptidase M12B" evidence="3">
    <location>
        <begin position="193"/>
        <end position="290"/>
    </location>
</feature>